<dbReference type="PROSITE" id="PS51123">
    <property type="entry name" value="OMPA_2"/>
    <property type="match status" value="1"/>
</dbReference>
<reference evidence="6 7" key="1">
    <citation type="journal article" date="2018" name="Nat. Biotechnol.">
        <title>A standardized bacterial taxonomy based on genome phylogeny substantially revises the tree of life.</title>
        <authorList>
            <person name="Parks D.H."/>
            <person name="Chuvochina M."/>
            <person name="Waite D.W."/>
            <person name="Rinke C."/>
            <person name="Skarshewski A."/>
            <person name="Chaumeil P.A."/>
            <person name="Hugenholtz P."/>
        </authorList>
    </citation>
    <scope>NUCLEOTIDE SEQUENCE [LARGE SCALE GENOMIC DNA]</scope>
    <source>
        <strain evidence="6">UBA9956</strain>
    </source>
</reference>
<sequence length="240" mass="27205">AITVKSAGRDDVVFTIEIERGKDFSHIVEMFPTHGKLIVKTYNATTKEPVKSLIMVYSLDMKTVVDSFENGEIGYDTTKGIKKGFYNVRIDPLVPKYIKQDKFNIEVKGGLIEQLEVGLLKEKMVFVFNNILFDYNKATLRKESYPVCDSLAMIMKENPSIKVEIGGHTDSRGSSSYNRKLSQSRAESVRNYLISKHSIDAKRIVAKGYGEDALMISPEKNESDYQINRRVEFKVLQGAE</sequence>
<gene>
    <name evidence="6" type="ORF">DCW38_01155</name>
</gene>
<dbReference type="GO" id="GO:0009279">
    <property type="term" value="C:cell outer membrane"/>
    <property type="evidence" value="ECO:0007669"/>
    <property type="project" value="UniProtKB-SubCell"/>
</dbReference>
<dbReference type="EMBL" id="DMZY01000036">
    <property type="protein sequence ID" value="HAV91775.1"/>
    <property type="molecule type" value="Genomic_DNA"/>
</dbReference>
<evidence type="ECO:0000259" key="5">
    <source>
        <dbReference type="PROSITE" id="PS51123"/>
    </source>
</evidence>
<dbReference type="PANTHER" id="PTHR30329">
    <property type="entry name" value="STATOR ELEMENT OF FLAGELLAR MOTOR COMPLEX"/>
    <property type="match status" value="1"/>
</dbReference>
<keyword evidence="2 4" id="KW-0472">Membrane</keyword>
<keyword evidence="3" id="KW-0998">Cell outer membrane</keyword>
<evidence type="ECO:0000256" key="3">
    <source>
        <dbReference type="ARBA" id="ARBA00023237"/>
    </source>
</evidence>
<dbReference type="InterPro" id="IPR050330">
    <property type="entry name" value="Bact_OuterMem_StrucFunc"/>
</dbReference>
<dbReference type="Gene3D" id="3.30.1330.60">
    <property type="entry name" value="OmpA-like domain"/>
    <property type="match status" value="1"/>
</dbReference>
<dbReference type="PRINTS" id="PR01021">
    <property type="entry name" value="OMPADOMAIN"/>
</dbReference>
<proteinExistence type="predicted"/>
<dbReference type="SUPFAM" id="SSF103088">
    <property type="entry name" value="OmpA-like"/>
    <property type="match status" value="1"/>
</dbReference>
<evidence type="ECO:0000256" key="4">
    <source>
        <dbReference type="PROSITE-ProRule" id="PRU00473"/>
    </source>
</evidence>
<protein>
    <recommendedName>
        <fullName evidence="5">OmpA-like domain-containing protein</fullName>
    </recommendedName>
</protein>
<evidence type="ECO:0000313" key="6">
    <source>
        <dbReference type="EMBL" id="HAV91775.1"/>
    </source>
</evidence>
<dbReference type="AlphaFoldDB" id="A0A350H8A9"/>
<dbReference type="Proteomes" id="UP000264062">
    <property type="component" value="Unassembled WGS sequence"/>
</dbReference>
<name>A0A350H8A9_UNCW3</name>
<comment type="caution">
    <text evidence="6">The sequence shown here is derived from an EMBL/GenBank/DDBJ whole genome shotgun (WGS) entry which is preliminary data.</text>
</comment>
<dbReference type="InterPro" id="IPR006664">
    <property type="entry name" value="OMP_bac"/>
</dbReference>
<dbReference type="Pfam" id="PF00691">
    <property type="entry name" value="OmpA"/>
    <property type="match status" value="1"/>
</dbReference>
<feature type="domain" description="OmpA-like" evidence="5">
    <location>
        <begin position="120"/>
        <end position="239"/>
    </location>
</feature>
<dbReference type="InterPro" id="IPR036737">
    <property type="entry name" value="OmpA-like_sf"/>
</dbReference>
<evidence type="ECO:0000313" key="7">
    <source>
        <dbReference type="Proteomes" id="UP000264062"/>
    </source>
</evidence>
<dbReference type="InterPro" id="IPR006665">
    <property type="entry name" value="OmpA-like"/>
</dbReference>
<comment type="subcellular location">
    <subcellularLocation>
        <location evidence="1">Cell outer membrane</location>
    </subcellularLocation>
</comment>
<evidence type="ECO:0000256" key="1">
    <source>
        <dbReference type="ARBA" id="ARBA00004442"/>
    </source>
</evidence>
<dbReference type="PANTHER" id="PTHR30329:SF21">
    <property type="entry name" value="LIPOPROTEIN YIAD-RELATED"/>
    <property type="match status" value="1"/>
</dbReference>
<organism evidence="6 7">
    <name type="scientific">candidate division WOR-3 bacterium</name>
    <dbReference type="NCBI Taxonomy" id="2052148"/>
    <lineage>
        <taxon>Bacteria</taxon>
        <taxon>Bacteria division WOR-3</taxon>
    </lineage>
</organism>
<feature type="non-terminal residue" evidence="6">
    <location>
        <position position="1"/>
    </location>
</feature>
<dbReference type="CDD" id="cd07185">
    <property type="entry name" value="OmpA_C-like"/>
    <property type="match status" value="1"/>
</dbReference>
<evidence type="ECO:0000256" key="2">
    <source>
        <dbReference type="ARBA" id="ARBA00023136"/>
    </source>
</evidence>
<accession>A0A350H8A9</accession>